<feature type="region of interest" description="Disordered" evidence="1">
    <location>
        <begin position="148"/>
        <end position="188"/>
    </location>
</feature>
<dbReference type="PATRIC" id="fig|67855.3.peg.2039"/>
<accession>A0A0J5P3K7</accession>
<dbReference type="InterPro" id="IPR011250">
    <property type="entry name" value="OMP/PagP_B-barrel"/>
</dbReference>
<gene>
    <name evidence="3" type="ORF">RO21_09675</name>
</gene>
<dbReference type="STRING" id="67855.RO21_09675"/>
<feature type="region of interest" description="Disordered" evidence="1">
    <location>
        <begin position="1"/>
        <end position="39"/>
    </location>
</feature>
<proteinExistence type="predicted"/>
<feature type="domain" description="Factor H binding protein-like C-terminal" evidence="2">
    <location>
        <begin position="355"/>
        <end position="456"/>
    </location>
</feature>
<feature type="compositionally biased region" description="Basic and acidic residues" evidence="1">
    <location>
        <begin position="105"/>
        <end position="126"/>
    </location>
</feature>
<evidence type="ECO:0000259" key="2">
    <source>
        <dbReference type="Pfam" id="PF08794"/>
    </source>
</evidence>
<sequence length="467" mass="51044">ARQQLAVAQKSVADSAKRLEAETAKVNSEAEAKQAAQRELETARQQLAAAQKNVADSAKRLEAETAKVNSEAQAKQAAQRELETARQQLAAAQKNVADGAKRLEAETAKTNSEAEAKKAAQRELETARQQLAAAQKNVADSAKRLEAETAKVNSEAEAKQAAQRELETARQQLAEAQKQLEEKAQENAALNSQNEALNQELAPHREEAERKRQAQEAEAQRWAFLSDGSQWRYLEKNSHDNKIIQGPDAGKRSDSKVAHLSPRGQAEKWELQRAINFNDAPVSDEVQQLPVTATKKGLNNDVEVQIATAHFVNQQYSTYANWTRTDSITDNDLLSSPSYLSVPTSRDSFDNSAYLQTSPKATYRGKALEAEDFILGDSSKLTIGNLILNADFNQGTVSGELTNMRGGTYTLKPGDISYSKQNNLIFSGTVDTGLLKDETYKGIFAGPNAEEVVGRAGNNISFGGKRQ</sequence>
<dbReference type="InterPro" id="IPR014902">
    <property type="entry name" value="FHBP-like_C"/>
</dbReference>
<feature type="compositionally biased region" description="Basic and acidic residues" evidence="1">
    <location>
        <begin position="15"/>
        <end position="39"/>
    </location>
</feature>
<organism evidence="3 4">
    <name type="scientific">Muribacter muris</name>
    <dbReference type="NCBI Taxonomy" id="67855"/>
    <lineage>
        <taxon>Bacteria</taxon>
        <taxon>Pseudomonadati</taxon>
        <taxon>Pseudomonadota</taxon>
        <taxon>Gammaproteobacteria</taxon>
        <taxon>Pasteurellales</taxon>
        <taxon>Pasteurellaceae</taxon>
        <taxon>Muribacter</taxon>
    </lineage>
</organism>
<evidence type="ECO:0000313" key="3">
    <source>
        <dbReference type="EMBL" id="KMK50841.1"/>
    </source>
</evidence>
<comment type="caution">
    <text evidence="3">The sequence shown here is derived from an EMBL/GenBank/DDBJ whole genome shotgun (WGS) entry which is preliminary data.</text>
</comment>
<protein>
    <recommendedName>
        <fullName evidence="2">Factor H binding protein-like C-terminal domain-containing protein</fullName>
    </recommendedName>
</protein>
<feature type="region of interest" description="Disordered" evidence="1">
    <location>
        <begin position="105"/>
        <end position="132"/>
    </location>
</feature>
<dbReference type="Proteomes" id="UP000036270">
    <property type="component" value="Unassembled WGS sequence"/>
</dbReference>
<dbReference type="SUPFAM" id="SSF56925">
    <property type="entry name" value="OMPA-like"/>
    <property type="match status" value="1"/>
</dbReference>
<feature type="compositionally biased region" description="Basic and acidic residues" evidence="1">
    <location>
        <begin position="148"/>
        <end position="168"/>
    </location>
</feature>
<dbReference type="EMBL" id="JWIZ01000063">
    <property type="protein sequence ID" value="KMK50841.1"/>
    <property type="molecule type" value="Genomic_DNA"/>
</dbReference>
<feature type="region of interest" description="Disordered" evidence="1">
    <location>
        <begin position="65"/>
        <end position="90"/>
    </location>
</feature>
<dbReference type="RefSeq" id="WP_047977584.1">
    <property type="nucleotide sequence ID" value="NZ_JWIZ01000063.1"/>
</dbReference>
<dbReference type="Gene3D" id="2.40.160.90">
    <property type="match status" value="1"/>
</dbReference>
<feature type="non-terminal residue" evidence="3">
    <location>
        <position position="1"/>
    </location>
</feature>
<evidence type="ECO:0000256" key="1">
    <source>
        <dbReference type="SAM" id="MobiDB-lite"/>
    </source>
</evidence>
<dbReference type="AlphaFoldDB" id="A0A0J5P3K7"/>
<evidence type="ECO:0000313" key="4">
    <source>
        <dbReference type="Proteomes" id="UP000036270"/>
    </source>
</evidence>
<reference evidence="3 4" key="1">
    <citation type="submission" date="2014-12" db="EMBL/GenBank/DDBJ databases">
        <title>Reclassification of Actinobacillus muris as Muribacter muris.</title>
        <authorList>
            <person name="Christensen H."/>
            <person name="Nicklas W."/>
            <person name="Bisgaard M."/>
        </authorList>
    </citation>
    <scope>NUCLEOTIDE SEQUENCE [LARGE SCALE GENOMIC DNA]</scope>
    <source>
        <strain evidence="3 4">Ackerman80-443D</strain>
    </source>
</reference>
<keyword evidence="4" id="KW-1185">Reference proteome</keyword>
<dbReference type="Pfam" id="PF08794">
    <property type="entry name" value="FHBP_C"/>
    <property type="match status" value="1"/>
</dbReference>
<name>A0A0J5P3K7_9PAST</name>